<accession>A0A0A0I368</accession>
<protein>
    <submittedName>
        <fullName evidence="2">Nucleotidyltransferase</fullName>
    </submittedName>
</protein>
<dbReference type="Pfam" id="PF18765">
    <property type="entry name" value="Polbeta"/>
    <property type="match status" value="1"/>
</dbReference>
<dbReference type="InterPro" id="IPR043519">
    <property type="entry name" value="NT_sf"/>
</dbReference>
<proteinExistence type="predicted"/>
<dbReference type="InterPro" id="IPR052930">
    <property type="entry name" value="TA_antitoxin_MntA"/>
</dbReference>
<dbReference type="PANTHER" id="PTHR43852">
    <property type="entry name" value="NUCLEOTIDYLTRANSFERASE"/>
    <property type="match status" value="1"/>
</dbReference>
<comment type="caution">
    <text evidence="2">The sequence shown here is derived from an EMBL/GenBank/DDBJ whole genome shotgun (WGS) entry which is preliminary data.</text>
</comment>
<keyword evidence="2" id="KW-0808">Transferase</keyword>
<dbReference type="EMBL" id="JENJ01000061">
    <property type="protein sequence ID" value="KGM94746.1"/>
    <property type="molecule type" value="Genomic_DNA"/>
</dbReference>
<dbReference type="AlphaFoldDB" id="A0A0A0I368"/>
<dbReference type="InterPro" id="IPR041633">
    <property type="entry name" value="Polbeta"/>
</dbReference>
<name>A0A0A0I368_CLONO</name>
<evidence type="ECO:0000313" key="3">
    <source>
        <dbReference type="Proteomes" id="UP000030012"/>
    </source>
</evidence>
<dbReference type="RefSeq" id="WP_039256070.1">
    <property type="nucleotide sequence ID" value="NZ_JENJ01000061.1"/>
</dbReference>
<reference evidence="2 3" key="1">
    <citation type="submission" date="2014-01" db="EMBL/GenBank/DDBJ databases">
        <title>Plasmidome dynamics in the species complex Clostridium novyi sensu lato converts strains of independent lineages into distinctly different pathogens.</title>
        <authorList>
            <person name="Skarin H."/>
            <person name="Segerman B."/>
        </authorList>
    </citation>
    <scope>NUCLEOTIDE SEQUENCE [LARGE SCALE GENOMIC DNA]</scope>
    <source>
        <strain evidence="2 3">4552</strain>
    </source>
</reference>
<evidence type="ECO:0000259" key="1">
    <source>
        <dbReference type="Pfam" id="PF18765"/>
    </source>
</evidence>
<dbReference type="CDD" id="cd05403">
    <property type="entry name" value="NT_KNTase_like"/>
    <property type="match status" value="1"/>
</dbReference>
<dbReference type="PANTHER" id="PTHR43852:SF2">
    <property type="entry name" value="PROTEIN ADENYLYLTRANSFERASE MNTA"/>
    <property type="match status" value="1"/>
</dbReference>
<dbReference type="Proteomes" id="UP000030012">
    <property type="component" value="Unassembled WGS sequence"/>
</dbReference>
<dbReference type="OrthoDB" id="1927953at2"/>
<feature type="domain" description="Polymerase beta nucleotidyltransferase" evidence="1">
    <location>
        <begin position="4"/>
        <end position="91"/>
    </location>
</feature>
<sequence length="119" mass="13972">MKDKIKNILNVNGIDVCFIFGSYGTSKFTGDSDIDIAILGDINFLDTLPLIEKLESELDREVDLVKADEVYPIIKLAIAHRCEVVFCKDEKKLQSFLLEAERWYEEEYRFWKKCYDTEY</sequence>
<dbReference type="SUPFAM" id="SSF81301">
    <property type="entry name" value="Nucleotidyltransferase"/>
    <property type="match status" value="1"/>
</dbReference>
<dbReference type="NCBIfam" id="NF047752">
    <property type="entry name" value="MntA_antitoxin"/>
    <property type="match status" value="1"/>
</dbReference>
<gene>
    <name evidence="2" type="ORF">Z968_11120</name>
</gene>
<evidence type="ECO:0000313" key="2">
    <source>
        <dbReference type="EMBL" id="KGM94746.1"/>
    </source>
</evidence>
<organism evidence="2 3">
    <name type="scientific">Clostridium novyi A str. 4552</name>
    <dbReference type="NCBI Taxonomy" id="1444289"/>
    <lineage>
        <taxon>Bacteria</taxon>
        <taxon>Bacillati</taxon>
        <taxon>Bacillota</taxon>
        <taxon>Clostridia</taxon>
        <taxon>Eubacteriales</taxon>
        <taxon>Clostridiaceae</taxon>
        <taxon>Clostridium</taxon>
    </lineage>
</organism>
<dbReference type="GO" id="GO:0016740">
    <property type="term" value="F:transferase activity"/>
    <property type="evidence" value="ECO:0007669"/>
    <property type="project" value="UniProtKB-KW"/>
</dbReference>
<dbReference type="Gene3D" id="3.30.460.10">
    <property type="entry name" value="Beta Polymerase, domain 2"/>
    <property type="match status" value="1"/>
</dbReference>